<keyword evidence="1" id="KW-0812">Transmembrane</keyword>
<sequence>MVTSFLHSLHHCHFPFPSLLNGHFRSTLYIMVTFLFLSLFNGHFLFTFYIMVTTLSPLYLMVISFPLFTTCSLSHPYLMDTSFPLYQYQSLFLITGHFPSRSLPNSLTVPLFIGQFTSVSILSVHGLFLCLQTNVLSSFYLMVTGISSLYSFPFPFFRTCHIRFLFLLNGHFPFVSLFNGHLLFYSLTRVYFRFLSLLNTDFISLNFLTSHFPLITNYSLTCPLIIS</sequence>
<keyword evidence="1" id="KW-1133">Transmembrane helix</keyword>
<protein>
    <submittedName>
        <fullName evidence="2">Uncharacterized protein</fullName>
    </submittedName>
</protein>
<feature type="transmembrane region" description="Helical" evidence="1">
    <location>
        <begin position="58"/>
        <end position="78"/>
    </location>
</feature>
<comment type="caution">
    <text evidence="2">The sequence shown here is derived from an EMBL/GenBank/DDBJ whole genome shotgun (WGS) entry which is preliminary data.</text>
</comment>
<feature type="transmembrane region" description="Helical" evidence="1">
    <location>
        <begin position="109"/>
        <end position="131"/>
    </location>
</feature>
<keyword evidence="1" id="KW-0472">Membrane</keyword>
<accession>A0A812DFY7</accession>
<reference evidence="2" key="1">
    <citation type="submission" date="2021-01" db="EMBL/GenBank/DDBJ databases">
        <authorList>
            <person name="Li R."/>
            <person name="Bekaert M."/>
        </authorList>
    </citation>
    <scope>NUCLEOTIDE SEQUENCE</scope>
    <source>
        <strain evidence="2">Farmed</strain>
    </source>
</reference>
<feature type="transmembrane region" description="Helical" evidence="1">
    <location>
        <begin position="138"/>
        <end position="156"/>
    </location>
</feature>
<dbReference type="Proteomes" id="UP000597762">
    <property type="component" value="Unassembled WGS sequence"/>
</dbReference>
<proteinExistence type="predicted"/>
<feature type="transmembrane region" description="Helical" evidence="1">
    <location>
        <begin position="28"/>
        <end position="51"/>
    </location>
</feature>
<evidence type="ECO:0000313" key="3">
    <source>
        <dbReference type="Proteomes" id="UP000597762"/>
    </source>
</evidence>
<gene>
    <name evidence="2" type="ORF">SPHA_55072</name>
</gene>
<evidence type="ECO:0000256" key="1">
    <source>
        <dbReference type="SAM" id="Phobius"/>
    </source>
</evidence>
<organism evidence="2 3">
    <name type="scientific">Acanthosepion pharaonis</name>
    <name type="common">Pharaoh cuttlefish</name>
    <name type="synonym">Sepia pharaonis</name>
    <dbReference type="NCBI Taxonomy" id="158019"/>
    <lineage>
        <taxon>Eukaryota</taxon>
        <taxon>Metazoa</taxon>
        <taxon>Spiralia</taxon>
        <taxon>Lophotrochozoa</taxon>
        <taxon>Mollusca</taxon>
        <taxon>Cephalopoda</taxon>
        <taxon>Coleoidea</taxon>
        <taxon>Decapodiformes</taxon>
        <taxon>Sepiida</taxon>
        <taxon>Sepiina</taxon>
        <taxon>Sepiidae</taxon>
        <taxon>Acanthosepion</taxon>
    </lineage>
</organism>
<dbReference type="EMBL" id="CAHIKZ030003633">
    <property type="protein sequence ID" value="CAE1302513.1"/>
    <property type="molecule type" value="Genomic_DNA"/>
</dbReference>
<evidence type="ECO:0000313" key="2">
    <source>
        <dbReference type="EMBL" id="CAE1302513.1"/>
    </source>
</evidence>
<keyword evidence="3" id="KW-1185">Reference proteome</keyword>
<dbReference type="AlphaFoldDB" id="A0A812DFY7"/>
<feature type="transmembrane region" description="Helical" evidence="1">
    <location>
        <begin position="162"/>
        <end position="185"/>
    </location>
</feature>
<name>A0A812DFY7_ACAPH</name>